<sequence>MLIYEGWLSVPTKEYTERKFWCGLKFGGQRWCCHLLEESTFMENVVRSNIKFLPCFLPPPPLIFPCILSWLGTYKGNKT</sequence>
<organism evidence="1 2">
    <name type="scientific">Portunus trituberculatus</name>
    <name type="common">Swimming crab</name>
    <name type="synonym">Neptunus trituberculatus</name>
    <dbReference type="NCBI Taxonomy" id="210409"/>
    <lineage>
        <taxon>Eukaryota</taxon>
        <taxon>Metazoa</taxon>
        <taxon>Ecdysozoa</taxon>
        <taxon>Arthropoda</taxon>
        <taxon>Crustacea</taxon>
        <taxon>Multicrustacea</taxon>
        <taxon>Malacostraca</taxon>
        <taxon>Eumalacostraca</taxon>
        <taxon>Eucarida</taxon>
        <taxon>Decapoda</taxon>
        <taxon>Pleocyemata</taxon>
        <taxon>Brachyura</taxon>
        <taxon>Eubrachyura</taxon>
        <taxon>Portunoidea</taxon>
        <taxon>Portunidae</taxon>
        <taxon>Portuninae</taxon>
        <taxon>Portunus</taxon>
    </lineage>
</organism>
<proteinExistence type="predicted"/>
<evidence type="ECO:0000313" key="2">
    <source>
        <dbReference type="Proteomes" id="UP000324222"/>
    </source>
</evidence>
<evidence type="ECO:0000313" key="1">
    <source>
        <dbReference type="EMBL" id="MPC75835.1"/>
    </source>
</evidence>
<accession>A0A5B7I120</accession>
<dbReference type="AlphaFoldDB" id="A0A5B7I120"/>
<name>A0A5B7I120_PORTR</name>
<protein>
    <submittedName>
        <fullName evidence="1">Uncharacterized protein</fullName>
    </submittedName>
</protein>
<keyword evidence="2" id="KW-1185">Reference proteome</keyword>
<comment type="caution">
    <text evidence="1">The sequence shown here is derived from an EMBL/GenBank/DDBJ whole genome shotgun (WGS) entry which is preliminary data.</text>
</comment>
<dbReference type="Proteomes" id="UP000324222">
    <property type="component" value="Unassembled WGS sequence"/>
</dbReference>
<reference evidence="1 2" key="1">
    <citation type="submission" date="2019-05" db="EMBL/GenBank/DDBJ databases">
        <title>Another draft genome of Portunus trituberculatus and its Hox gene families provides insights of decapod evolution.</title>
        <authorList>
            <person name="Jeong J.-H."/>
            <person name="Song I."/>
            <person name="Kim S."/>
            <person name="Choi T."/>
            <person name="Kim D."/>
            <person name="Ryu S."/>
            <person name="Kim W."/>
        </authorList>
    </citation>
    <scope>NUCLEOTIDE SEQUENCE [LARGE SCALE GENOMIC DNA]</scope>
    <source>
        <tissue evidence="1">Muscle</tissue>
    </source>
</reference>
<dbReference type="EMBL" id="VSRR010041978">
    <property type="protein sequence ID" value="MPC75835.1"/>
    <property type="molecule type" value="Genomic_DNA"/>
</dbReference>
<gene>
    <name evidence="1" type="ORF">E2C01_070232</name>
</gene>